<feature type="compositionally biased region" description="Polar residues" evidence="1">
    <location>
        <begin position="231"/>
        <end position="247"/>
    </location>
</feature>
<name>A0A8K0W0J1_9PLEO</name>
<sequence>MVIPRGEFETSGFNAHPRRDMTGGRLPPLLVPEKDSRDGIRKADFRPIIDPVEISSGEDTAETVGGGSGDMRPVLARKDGNMKMEKGNGGVGREVLYSKIHEKKGTLDASSAGTGGVLPMTPIQESSSSMKVFRKRPMPTAQSSSSSSTLDHVRRLRAEEHERKVKGWCKEMSAMEDVDVGGRKEKAPVVEGSGQITSKEESKAPDFLPDMNVSDEDWAEPLHAMARVSEPKTNSTAAQRRQSTNDDVNQAIDSLAAAMDDISYFKNIVSSPPKHQSYERKSAVPAPLDLDKIKASQTEVKNAATEETELPQIPQITERSTTEDRPVQEQAKESKESVATVSSAASLQFERIGTPEKVGSEHNGVRRKWYKGFRR</sequence>
<dbReference type="AlphaFoldDB" id="A0A8K0W0J1"/>
<proteinExistence type="predicted"/>
<feature type="compositionally biased region" description="Basic and acidic residues" evidence="1">
    <location>
        <begin position="320"/>
        <end position="336"/>
    </location>
</feature>
<feature type="region of interest" description="Disordered" evidence="1">
    <location>
        <begin position="227"/>
        <end position="247"/>
    </location>
</feature>
<protein>
    <submittedName>
        <fullName evidence="2">Uncharacterized protein</fullName>
    </submittedName>
</protein>
<evidence type="ECO:0000313" key="2">
    <source>
        <dbReference type="EMBL" id="KAH7089959.1"/>
    </source>
</evidence>
<dbReference type="Proteomes" id="UP000813461">
    <property type="component" value="Unassembled WGS sequence"/>
</dbReference>
<dbReference type="OrthoDB" id="3799761at2759"/>
<gene>
    <name evidence="2" type="ORF">FB567DRAFT_590749</name>
</gene>
<feature type="region of interest" description="Disordered" evidence="1">
    <location>
        <begin position="107"/>
        <end position="129"/>
    </location>
</feature>
<feature type="region of interest" description="Disordered" evidence="1">
    <location>
        <begin position="1"/>
        <end position="73"/>
    </location>
</feature>
<feature type="compositionally biased region" description="Basic and acidic residues" evidence="1">
    <location>
        <begin position="32"/>
        <end position="47"/>
    </location>
</feature>
<comment type="caution">
    <text evidence="2">The sequence shown here is derived from an EMBL/GenBank/DDBJ whole genome shotgun (WGS) entry which is preliminary data.</text>
</comment>
<accession>A0A8K0W0J1</accession>
<dbReference type="EMBL" id="JAGMVJ010000006">
    <property type="protein sequence ID" value="KAH7089959.1"/>
    <property type="molecule type" value="Genomic_DNA"/>
</dbReference>
<evidence type="ECO:0000256" key="1">
    <source>
        <dbReference type="SAM" id="MobiDB-lite"/>
    </source>
</evidence>
<evidence type="ECO:0000313" key="3">
    <source>
        <dbReference type="Proteomes" id="UP000813461"/>
    </source>
</evidence>
<feature type="region of interest" description="Disordered" evidence="1">
    <location>
        <begin position="297"/>
        <end position="344"/>
    </location>
</feature>
<reference evidence="2" key="1">
    <citation type="journal article" date="2021" name="Nat. Commun.">
        <title>Genetic determinants of endophytism in the Arabidopsis root mycobiome.</title>
        <authorList>
            <person name="Mesny F."/>
            <person name="Miyauchi S."/>
            <person name="Thiergart T."/>
            <person name="Pickel B."/>
            <person name="Atanasova L."/>
            <person name="Karlsson M."/>
            <person name="Huettel B."/>
            <person name="Barry K.W."/>
            <person name="Haridas S."/>
            <person name="Chen C."/>
            <person name="Bauer D."/>
            <person name="Andreopoulos W."/>
            <person name="Pangilinan J."/>
            <person name="LaButti K."/>
            <person name="Riley R."/>
            <person name="Lipzen A."/>
            <person name="Clum A."/>
            <person name="Drula E."/>
            <person name="Henrissat B."/>
            <person name="Kohler A."/>
            <person name="Grigoriev I.V."/>
            <person name="Martin F.M."/>
            <person name="Hacquard S."/>
        </authorList>
    </citation>
    <scope>NUCLEOTIDE SEQUENCE</scope>
    <source>
        <strain evidence="2">MPI-SDFR-AT-0120</strain>
    </source>
</reference>
<feature type="region of interest" description="Disordered" evidence="1">
    <location>
        <begin position="179"/>
        <end position="210"/>
    </location>
</feature>
<organism evidence="2 3">
    <name type="scientific">Paraphoma chrysanthemicola</name>
    <dbReference type="NCBI Taxonomy" id="798071"/>
    <lineage>
        <taxon>Eukaryota</taxon>
        <taxon>Fungi</taxon>
        <taxon>Dikarya</taxon>
        <taxon>Ascomycota</taxon>
        <taxon>Pezizomycotina</taxon>
        <taxon>Dothideomycetes</taxon>
        <taxon>Pleosporomycetidae</taxon>
        <taxon>Pleosporales</taxon>
        <taxon>Pleosporineae</taxon>
        <taxon>Phaeosphaeriaceae</taxon>
        <taxon>Paraphoma</taxon>
    </lineage>
</organism>
<keyword evidence="3" id="KW-1185">Reference proteome</keyword>